<accession>A0A3B0YY49</accession>
<keyword evidence="1" id="KW-0812">Transmembrane</keyword>
<organism evidence="2">
    <name type="scientific">hydrothermal vent metagenome</name>
    <dbReference type="NCBI Taxonomy" id="652676"/>
    <lineage>
        <taxon>unclassified sequences</taxon>
        <taxon>metagenomes</taxon>
        <taxon>ecological metagenomes</taxon>
    </lineage>
</organism>
<reference evidence="2" key="1">
    <citation type="submission" date="2018-06" db="EMBL/GenBank/DDBJ databases">
        <authorList>
            <person name="Zhirakovskaya E."/>
        </authorList>
    </citation>
    <scope>NUCLEOTIDE SEQUENCE</scope>
</reference>
<sequence length="281" mass="30205">MWPHEPYTVGETTDEEARILRALYCGSPRNIHKLSAAAGQDNIVGISKAMTMLHDTTAAMVGAAASVHTSRSNEFVRAVQYYQDTLLAYRDVMQGKGTAGATKASAGAAIRTAFGEMQKQFQHELSMTTSSQRALSLKGIPLTNITRAKNIARSSRSIEKLQLTSVIQAGAVGRFSKYGKALGNGLIVVDVASRIGNVQNEYKADGNWERELFIESSSFAASALAGTIAVKAGVTFFMIATPVGWVGLIVTAATASVVANYIAKEKSGDWYDNIMEWLNTL</sequence>
<evidence type="ECO:0000256" key="1">
    <source>
        <dbReference type="SAM" id="Phobius"/>
    </source>
</evidence>
<feature type="transmembrane region" description="Helical" evidence="1">
    <location>
        <begin position="245"/>
        <end position="263"/>
    </location>
</feature>
<name>A0A3B0YY49_9ZZZZ</name>
<dbReference type="EMBL" id="UOFP01000118">
    <property type="protein sequence ID" value="VAW85988.1"/>
    <property type="molecule type" value="Genomic_DNA"/>
</dbReference>
<protein>
    <submittedName>
        <fullName evidence="2">Uncharacterized protein</fullName>
    </submittedName>
</protein>
<gene>
    <name evidence="2" type="ORF">MNBD_GAMMA18-131</name>
</gene>
<keyword evidence="1" id="KW-1133">Transmembrane helix</keyword>
<dbReference type="InterPro" id="IPR038283">
    <property type="entry name" value="Channel_colicin_C_sf"/>
</dbReference>
<proteinExistence type="predicted"/>
<keyword evidence="1" id="KW-0472">Membrane</keyword>
<evidence type="ECO:0000313" key="2">
    <source>
        <dbReference type="EMBL" id="VAW85988.1"/>
    </source>
</evidence>
<dbReference type="AlphaFoldDB" id="A0A3B0YY49"/>
<dbReference type="Gene3D" id="1.10.490.30">
    <property type="entry name" value="Colicin"/>
    <property type="match status" value="1"/>
</dbReference>